<dbReference type="Proteomes" id="UP000192872">
    <property type="component" value="Unassembled WGS sequence"/>
</dbReference>
<dbReference type="GO" id="GO:0006094">
    <property type="term" value="P:gluconeogenesis"/>
    <property type="evidence" value="ECO:0007669"/>
    <property type="project" value="UniProtKB-UniRule"/>
</dbReference>
<keyword evidence="5 7" id="KW-0413">Isomerase</keyword>
<reference evidence="9 10" key="1">
    <citation type="journal article" date="2017" name="Water Res.">
        <title>Comammox in drinking water systems.</title>
        <authorList>
            <person name="Wang Y."/>
            <person name="Ma L."/>
            <person name="Mao Y."/>
            <person name="Jiang X."/>
            <person name="Xia Y."/>
            <person name="Yu K."/>
            <person name="Li B."/>
            <person name="Zhang T."/>
        </authorList>
    </citation>
    <scope>NUCLEOTIDE SEQUENCE [LARGE SCALE GENOMIC DNA]</scope>
    <source>
        <strain evidence="9">SG_bin8</strain>
    </source>
</reference>
<dbReference type="InterPro" id="IPR023096">
    <property type="entry name" value="G6P_Isomerase_C"/>
</dbReference>
<keyword evidence="4 7" id="KW-0324">Glycolysis</keyword>
<dbReference type="InterPro" id="IPR046348">
    <property type="entry name" value="SIS_dom_sf"/>
</dbReference>
<keyword evidence="7" id="KW-0963">Cytoplasm</keyword>
<name>A0A1W9HQT8_9HYPH</name>
<dbReference type="GO" id="GO:0097367">
    <property type="term" value="F:carbohydrate derivative binding"/>
    <property type="evidence" value="ECO:0007669"/>
    <property type="project" value="InterPro"/>
</dbReference>
<dbReference type="GO" id="GO:0006096">
    <property type="term" value="P:glycolytic process"/>
    <property type="evidence" value="ECO:0007669"/>
    <property type="project" value="UniProtKB-UniRule"/>
</dbReference>
<evidence type="ECO:0000256" key="2">
    <source>
        <dbReference type="ARBA" id="ARBA00006604"/>
    </source>
</evidence>
<dbReference type="Pfam" id="PF00342">
    <property type="entry name" value="PGI"/>
    <property type="match status" value="1"/>
</dbReference>
<dbReference type="EC" id="5.3.1.9" evidence="7"/>
<feature type="active site" evidence="7">
    <location>
        <position position="505"/>
    </location>
</feature>
<dbReference type="PROSITE" id="PS00174">
    <property type="entry name" value="P_GLUCOSE_ISOMERASE_2"/>
    <property type="match status" value="1"/>
</dbReference>
<evidence type="ECO:0000256" key="5">
    <source>
        <dbReference type="ARBA" id="ARBA00023235"/>
    </source>
</evidence>
<evidence type="ECO:0000256" key="8">
    <source>
        <dbReference type="RuleBase" id="RU000612"/>
    </source>
</evidence>
<comment type="pathway">
    <text evidence="1 7 8">Carbohydrate degradation; glycolysis; D-glyceraldehyde 3-phosphate and glycerone phosphate from D-glucose: step 2/4.</text>
</comment>
<dbReference type="EMBL" id="LWDL01000031">
    <property type="protein sequence ID" value="OQW49614.1"/>
    <property type="molecule type" value="Genomic_DNA"/>
</dbReference>
<dbReference type="GO" id="GO:0048029">
    <property type="term" value="F:monosaccharide binding"/>
    <property type="evidence" value="ECO:0007669"/>
    <property type="project" value="TreeGrafter"/>
</dbReference>
<dbReference type="CDD" id="cd05015">
    <property type="entry name" value="SIS_PGI_1"/>
    <property type="match status" value="1"/>
</dbReference>
<proteinExistence type="inferred from homology"/>
<dbReference type="InterPro" id="IPR018189">
    <property type="entry name" value="Phosphoglucose_isomerase_CS"/>
</dbReference>
<keyword evidence="3 7" id="KW-0312">Gluconeogenesis</keyword>
<dbReference type="GO" id="GO:0005829">
    <property type="term" value="C:cytosol"/>
    <property type="evidence" value="ECO:0007669"/>
    <property type="project" value="TreeGrafter"/>
</dbReference>
<dbReference type="NCBIfam" id="NF001211">
    <property type="entry name" value="PRK00179.1"/>
    <property type="match status" value="1"/>
</dbReference>
<evidence type="ECO:0000256" key="7">
    <source>
        <dbReference type="HAMAP-Rule" id="MF_00473"/>
    </source>
</evidence>
<dbReference type="GO" id="GO:0004347">
    <property type="term" value="F:glucose-6-phosphate isomerase activity"/>
    <property type="evidence" value="ECO:0007669"/>
    <property type="project" value="UniProtKB-UniRule"/>
</dbReference>
<comment type="pathway">
    <text evidence="7">Carbohydrate biosynthesis; gluconeogenesis.</text>
</comment>
<dbReference type="InterPro" id="IPR001672">
    <property type="entry name" value="G6P_Isomerase"/>
</dbReference>
<dbReference type="PROSITE" id="PS00765">
    <property type="entry name" value="P_GLUCOSE_ISOMERASE_1"/>
    <property type="match status" value="1"/>
</dbReference>
<gene>
    <name evidence="7" type="primary">pgi</name>
    <name evidence="9" type="ORF">A4S15_02490</name>
</gene>
<evidence type="ECO:0000256" key="3">
    <source>
        <dbReference type="ARBA" id="ARBA00022432"/>
    </source>
</evidence>
<dbReference type="CDD" id="cd05016">
    <property type="entry name" value="SIS_PGI_2"/>
    <property type="match status" value="1"/>
</dbReference>
<protein>
    <recommendedName>
        <fullName evidence="7">Glucose-6-phosphate isomerase</fullName>
        <shortName evidence="7">GPI</shortName>
        <ecNumber evidence="7">5.3.1.9</ecNumber>
    </recommendedName>
    <alternativeName>
        <fullName evidence="7">Phosphoglucose isomerase</fullName>
        <shortName evidence="7">PGI</shortName>
    </alternativeName>
    <alternativeName>
        <fullName evidence="7">Phosphohexose isomerase</fullName>
        <shortName evidence="7">PHI</shortName>
    </alternativeName>
</protein>
<comment type="subcellular location">
    <subcellularLocation>
        <location evidence="7">Cytoplasm</location>
    </subcellularLocation>
</comment>
<accession>A0A1W9HQT8</accession>
<dbReference type="STRING" id="1827387.A4S15_02490"/>
<dbReference type="PRINTS" id="PR00662">
    <property type="entry name" value="G6PISOMERASE"/>
</dbReference>
<feature type="active site" description="Proton donor" evidence="7">
    <location>
        <position position="346"/>
    </location>
</feature>
<dbReference type="InterPro" id="IPR035476">
    <property type="entry name" value="SIS_PGI_1"/>
</dbReference>
<comment type="catalytic activity">
    <reaction evidence="6 7 8">
        <text>alpha-D-glucose 6-phosphate = beta-D-fructose 6-phosphate</text>
        <dbReference type="Rhea" id="RHEA:11816"/>
        <dbReference type="ChEBI" id="CHEBI:57634"/>
        <dbReference type="ChEBI" id="CHEBI:58225"/>
        <dbReference type="EC" id="5.3.1.9"/>
    </reaction>
</comment>
<evidence type="ECO:0000256" key="1">
    <source>
        <dbReference type="ARBA" id="ARBA00004926"/>
    </source>
</evidence>
<dbReference type="Gene3D" id="3.40.50.10490">
    <property type="entry name" value="Glucose-6-phosphate isomerase like protein, domain 1"/>
    <property type="match status" value="2"/>
</dbReference>
<dbReference type="UniPathway" id="UPA00138"/>
<comment type="function">
    <text evidence="7">Catalyzes the reversible isomerization of glucose-6-phosphate to fructose-6-phosphate.</text>
</comment>
<dbReference type="Gene3D" id="1.10.1390.10">
    <property type="match status" value="1"/>
</dbReference>
<organism evidence="9 10">
    <name type="scientific">Candidatus Raskinella chloraquaticus</name>
    <dbReference type="NCBI Taxonomy" id="1951219"/>
    <lineage>
        <taxon>Bacteria</taxon>
        <taxon>Pseudomonadati</taxon>
        <taxon>Pseudomonadota</taxon>
        <taxon>Alphaproteobacteria</taxon>
        <taxon>Hyphomicrobiales</taxon>
        <taxon>Phreatobacteraceae</taxon>
        <taxon>Candidatus Raskinella</taxon>
    </lineage>
</organism>
<feature type="active site" evidence="7">
    <location>
        <position position="377"/>
    </location>
</feature>
<dbReference type="AlphaFoldDB" id="A0A1W9HQT8"/>
<evidence type="ECO:0000313" key="9">
    <source>
        <dbReference type="EMBL" id="OQW49614.1"/>
    </source>
</evidence>
<dbReference type="RefSeq" id="WP_376799818.1">
    <property type="nucleotide sequence ID" value="NZ_DBNB01000008.1"/>
</dbReference>
<comment type="caution">
    <text evidence="9">The sequence shown here is derived from an EMBL/GenBank/DDBJ whole genome shotgun (WGS) entry which is preliminary data.</text>
</comment>
<dbReference type="HAMAP" id="MF_00473">
    <property type="entry name" value="G6P_isomerase"/>
    <property type="match status" value="1"/>
</dbReference>
<comment type="similarity">
    <text evidence="2 7 8">Belongs to the GPI family.</text>
</comment>
<dbReference type="SUPFAM" id="SSF53697">
    <property type="entry name" value="SIS domain"/>
    <property type="match status" value="1"/>
</dbReference>
<dbReference type="GO" id="GO:0051156">
    <property type="term" value="P:glucose 6-phosphate metabolic process"/>
    <property type="evidence" value="ECO:0007669"/>
    <property type="project" value="TreeGrafter"/>
</dbReference>
<dbReference type="PANTHER" id="PTHR11469">
    <property type="entry name" value="GLUCOSE-6-PHOSPHATE ISOMERASE"/>
    <property type="match status" value="1"/>
</dbReference>
<evidence type="ECO:0000256" key="6">
    <source>
        <dbReference type="ARBA" id="ARBA00029321"/>
    </source>
</evidence>
<evidence type="ECO:0000313" key="10">
    <source>
        <dbReference type="Proteomes" id="UP000192872"/>
    </source>
</evidence>
<dbReference type="UniPathway" id="UPA00109">
    <property type="reaction ID" value="UER00181"/>
</dbReference>
<sequence>MTRLVKSSLARLAAHHAALAPRRIADLFAADSTRATRFSRRLGGLHVDFAKQKLTDETLDLLLSLADAAGVTTARDAMFAGECLNITENRAVLHVALRAMTDRPALVDGRDVMADVVIERERMLAFAEAMRNPATCPIRHIVHIGIGGSDLGPACAARALKPFGAPHLTCHFIANVDGADLCEALAGLEPAETLVIVVSKTFTTVETMMNARAARAWLAGHLGESAVARHFCAVSTNHAAVAAFGIPPERIFGFWDWVGGRYSLWSSVGLSLAILIGATHFRAMLEGARMVDDHFRTAPPRDNIPLLLGVIGVYHRSVCGYASRAIIPYDQRLARFPALIQQVDMESNGKSVQADGTPVDGPTGPLIWGEPGTNSQHSFFQFLHQGSDIVPVEFLLAANPTNADGDQHDVLVANCLAQAQALMQGRNRGEVEAILKAQGMDDAAIARLAPHRVFQGDRPSTMILYPRLDPAMFGMLLALYEHRVFVEGMIWGINSFDQWGVELGKERASALLPALQGKAAPAAIDGSTQALLAIVAALRHG</sequence>
<evidence type="ECO:0000256" key="4">
    <source>
        <dbReference type="ARBA" id="ARBA00023152"/>
    </source>
</evidence>
<dbReference type="PROSITE" id="PS51463">
    <property type="entry name" value="P_GLUCOSE_ISOMERASE_3"/>
    <property type="match status" value="1"/>
</dbReference>
<dbReference type="InterPro" id="IPR035482">
    <property type="entry name" value="SIS_PGI_2"/>
</dbReference>
<dbReference type="PANTHER" id="PTHR11469:SF1">
    <property type="entry name" value="GLUCOSE-6-PHOSPHATE ISOMERASE"/>
    <property type="match status" value="1"/>
</dbReference>